<dbReference type="Proteomes" id="UP000317178">
    <property type="component" value="Chromosome"/>
</dbReference>
<accession>A0A518CQQ5</accession>
<dbReference type="InterPro" id="IPR011453">
    <property type="entry name" value="DUF1559"/>
</dbReference>
<reference evidence="2 3" key="1">
    <citation type="submission" date="2019-02" db="EMBL/GenBank/DDBJ databases">
        <title>Deep-cultivation of Planctomycetes and their phenomic and genomic characterization uncovers novel biology.</title>
        <authorList>
            <person name="Wiegand S."/>
            <person name="Jogler M."/>
            <person name="Boedeker C."/>
            <person name="Pinto D."/>
            <person name="Vollmers J."/>
            <person name="Rivas-Marin E."/>
            <person name="Kohn T."/>
            <person name="Peeters S.H."/>
            <person name="Heuer A."/>
            <person name="Rast P."/>
            <person name="Oberbeckmann S."/>
            <person name="Bunk B."/>
            <person name="Jeske O."/>
            <person name="Meyerdierks A."/>
            <person name="Storesund J.E."/>
            <person name="Kallscheuer N."/>
            <person name="Luecker S."/>
            <person name="Lage O.M."/>
            <person name="Pohl T."/>
            <person name="Merkel B.J."/>
            <person name="Hornburger P."/>
            <person name="Mueller R.-W."/>
            <person name="Bruemmer F."/>
            <person name="Labrenz M."/>
            <person name="Spormann A.M."/>
            <person name="Op den Camp H."/>
            <person name="Overmann J."/>
            <person name="Amann R."/>
            <person name="Jetten M.S.M."/>
            <person name="Mascher T."/>
            <person name="Medema M.H."/>
            <person name="Devos D.P."/>
            <person name="Kaster A.-K."/>
            <person name="Ovreas L."/>
            <person name="Rohde M."/>
            <person name="Galperin M.Y."/>
            <person name="Jogler C."/>
        </authorList>
    </citation>
    <scope>NUCLEOTIDE SEQUENCE [LARGE SCALE GENOMIC DNA]</scope>
    <source>
        <strain evidence="2 3">Pla110</strain>
    </source>
</reference>
<dbReference type="OrthoDB" id="255848at2"/>
<dbReference type="Pfam" id="PF07596">
    <property type="entry name" value="SBP_bac_10"/>
    <property type="match status" value="1"/>
</dbReference>
<dbReference type="Gene3D" id="3.30.700.10">
    <property type="entry name" value="Glycoprotein, Type 4 Pilin"/>
    <property type="match status" value="1"/>
</dbReference>
<proteinExistence type="predicted"/>
<name>A0A518CQQ5_9PLAN</name>
<evidence type="ECO:0000313" key="2">
    <source>
        <dbReference type="EMBL" id="QDU81534.1"/>
    </source>
</evidence>
<dbReference type="PANTHER" id="PTHR30093:SF2">
    <property type="entry name" value="TYPE II SECRETION SYSTEM PROTEIN H"/>
    <property type="match status" value="1"/>
</dbReference>
<dbReference type="KEGG" id="plon:Pla110_32760"/>
<dbReference type="NCBIfam" id="TIGR02532">
    <property type="entry name" value="IV_pilin_GFxxxE"/>
    <property type="match status" value="1"/>
</dbReference>
<dbReference type="PANTHER" id="PTHR30093">
    <property type="entry name" value="GENERAL SECRETION PATHWAY PROTEIN G"/>
    <property type="match status" value="1"/>
</dbReference>
<dbReference type="InterPro" id="IPR012902">
    <property type="entry name" value="N_methyl_site"/>
</dbReference>
<dbReference type="SUPFAM" id="SSF54523">
    <property type="entry name" value="Pili subunits"/>
    <property type="match status" value="1"/>
</dbReference>
<dbReference type="PROSITE" id="PS00409">
    <property type="entry name" value="PROKAR_NTER_METHYL"/>
    <property type="match status" value="1"/>
</dbReference>
<organism evidence="2 3">
    <name type="scientific">Polystyrenella longa</name>
    <dbReference type="NCBI Taxonomy" id="2528007"/>
    <lineage>
        <taxon>Bacteria</taxon>
        <taxon>Pseudomonadati</taxon>
        <taxon>Planctomycetota</taxon>
        <taxon>Planctomycetia</taxon>
        <taxon>Planctomycetales</taxon>
        <taxon>Planctomycetaceae</taxon>
        <taxon>Polystyrenella</taxon>
    </lineage>
</organism>
<keyword evidence="3" id="KW-1185">Reference proteome</keyword>
<evidence type="ECO:0000259" key="1">
    <source>
        <dbReference type="Pfam" id="PF07596"/>
    </source>
</evidence>
<gene>
    <name evidence="2" type="primary">xcpT_2</name>
    <name evidence="2" type="ORF">Pla110_32760</name>
</gene>
<sequence length="308" mass="34328">MSFTLSKKRYPRAGFTLVELLVVMAIISVLLGLLLPAVQQARTAARRTQNRNNLKQIGIALHNYLDLNRQFPSGWQGYDSSGEPDIEGSNGVGWALTILPMMEQFNVYDNFDFSVNVEDPINDLARQQYLGAFRNPLDVGPKLWTIENEDPGDPNPNLPMLLATANYIGVFGTTELEDCHGLPPGEQCVGNGVFYHNSETRPVDFHDGLTHTYMVGERKTDEELEWFSTWVGNISGGEEHMARFLGVADHTPNHPDAHFEDFSSWDATGVMFLYGDGHVGFVGENINETIFQALSTVHGHEPYLAPDN</sequence>
<evidence type="ECO:0000313" key="3">
    <source>
        <dbReference type="Proteomes" id="UP000317178"/>
    </source>
</evidence>
<feature type="domain" description="DUF1559" evidence="1">
    <location>
        <begin position="39"/>
        <end position="288"/>
    </location>
</feature>
<dbReference type="RefSeq" id="WP_144999735.1">
    <property type="nucleotide sequence ID" value="NZ_CP036281.1"/>
</dbReference>
<dbReference type="EMBL" id="CP036281">
    <property type="protein sequence ID" value="QDU81534.1"/>
    <property type="molecule type" value="Genomic_DNA"/>
</dbReference>
<protein>
    <submittedName>
        <fullName evidence="2">Type II secretion system protein G</fullName>
    </submittedName>
</protein>
<dbReference type="Pfam" id="PF07963">
    <property type="entry name" value="N_methyl"/>
    <property type="match status" value="1"/>
</dbReference>
<dbReference type="AlphaFoldDB" id="A0A518CQQ5"/>
<dbReference type="InterPro" id="IPR045584">
    <property type="entry name" value="Pilin-like"/>
</dbReference>